<reference evidence="1" key="1">
    <citation type="journal article" date="2012" name="PLoS ONE">
        <title>Gene sets for utilization of primary and secondary nutrition supplies in the distal gut of endangered iberian lynx.</title>
        <authorList>
            <person name="Alcaide M."/>
            <person name="Messina E."/>
            <person name="Richter M."/>
            <person name="Bargiela R."/>
            <person name="Peplies J."/>
            <person name="Huws S.A."/>
            <person name="Newbold C.J."/>
            <person name="Golyshin P.N."/>
            <person name="Simon M.A."/>
            <person name="Lopez G."/>
            <person name="Yakimov M.M."/>
            <person name="Ferrer M."/>
        </authorList>
    </citation>
    <scope>NUCLEOTIDE SEQUENCE</scope>
</reference>
<dbReference type="AlphaFoldDB" id="J9F403"/>
<comment type="caution">
    <text evidence="1">The sequence shown here is derived from an EMBL/GenBank/DDBJ whole genome shotgun (WGS) entry which is preliminary data.</text>
</comment>
<evidence type="ECO:0000313" key="1">
    <source>
        <dbReference type="EMBL" id="EJW89626.1"/>
    </source>
</evidence>
<dbReference type="EMBL" id="AMCI01009345">
    <property type="protein sequence ID" value="EJW89626.1"/>
    <property type="molecule type" value="Genomic_DNA"/>
</dbReference>
<gene>
    <name evidence="1" type="ORF">EVA_22226</name>
</gene>
<accession>J9F403</accession>
<protein>
    <submittedName>
        <fullName evidence="1">Uncharacterized protein</fullName>
    </submittedName>
</protein>
<organism evidence="1">
    <name type="scientific">gut metagenome</name>
    <dbReference type="NCBI Taxonomy" id="749906"/>
    <lineage>
        <taxon>unclassified sequences</taxon>
        <taxon>metagenomes</taxon>
        <taxon>organismal metagenomes</taxon>
    </lineage>
</organism>
<proteinExistence type="predicted"/>
<name>J9F403_9ZZZZ</name>
<sequence>MFFLNLVCFITCFCGKPNNEALNSIKSPFRSVVVCLSVTYVVLYQIL</sequence>